<reference evidence="3" key="1">
    <citation type="submission" date="2016-06" db="EMBL/GenBank/DDBJ databases">
        <authorList>
            <person name="Varghese N."/>
            <person name="Submissions Spin"/>
        </authorList>
    </citation>
    <scope>NUCLEOTIDE SEQUENCE [LARGE SCALE GENOMIC DNA]</scope>
    <source>
        <strain evidence="3">DSM 45577</strain>
    </source>
</reference>
<dbReference type="GO" id="GO:0030077">
    <property type="term" value="C:plasma membrane light-harvesting complex"/>
    <property type="evidence" value="ECO:0007669"/>
    <property type="project" value="InterPro"/>
</dbReference>
<dbReference type="GO" id="GO:0019684">
    <property type="term" value="P:photosynthesis, light reaction"/>
    <property type="evidence" value="ECO:0007669"/>
    <property type="project" value="InterPro"/>
</dbReference>
<feature type="compositionally biased region" description="Polar residues" evidence="1">
    <location>
        <begin position="1"/>
        <end position="12"/>
    </location>
</feature>
<dbReference type="STRING" id="683228.GA0070617_1711"/>
<evidence type="ECO:0000256" key="1">
    <source>
        <dbReference type="SAM" id="MobiDB-lite"/>
    </source>
</evidence>
<evidence type="ECO:0008006" key="4">
    <source>
        <dbReference type="Google" id="ProtNLM"/>
    </source>
</evidence>
<feature type="compositionally biased region" description="Low complexity" evidence="1">
    <location>
        <begin position="22"/>
        <end position="46"/>
    </location>
</feature>
<dbReference type="InterPro" id="IPR014747">
    <property type="entry name" value="Bac_photo_RC_H_C"/>
</dbReference>
<protein>
    <recommendedName>
        <fullName evidence="4">PRC-barrel domain-containing protein</fullName>
    </recommendedName>
</protein>
<dbReference type="AlphaFoldDB" id="A0A1C6UBA5"/>
<evidence type="ECO:0000313" key="3">
    <source>
        <dbReference type="Proteomes" id="UP000198937"/>
    </source>
</evidence>
<dbReference type="InterPro" id="IPR011033">
    <property type="entry name" value="PRC_barrel-like_sf"/>
</dbReference>
<feature type="region of interest" description="Disordered" evidence="1">
    <location>
        <begin position="1"/>
        <end position="99"/>
    </location>
</feature>
<gene>
    <name evidence="2" type="ORF">GA0070617_1711</name>
</gene>
<dbReference type="Proteomes" id="UP000198937">
    <property type="component" value="Unassembled WGS sequence"/>
</dbReference>
<dbReference type="EMBL" id="FMIA01000002">
    <property type="protein sequence ID" value="SCL51201.1"/>
    <property type="molecule type" value="Genomic_DNA"/>
</dbReference>
<sequence>MDRLDPQSTSATPDPALDTTQSTLPGSTPGTSAGTPGTSAGTPGLSDPAGTPAPSTLAGDTTPGTVAGGTTEGTLAGDTAQGTVAGGAPGGTFDPWRYRDDSGVADADLTGYRIEATDGSIGKVDKASNTVDDSYLVVDTGPWIFGKKVMLPAGTVERVDHDDKKVWVDREKDQIKAAPEYDENSHSDPSYRDQLGGYYGERLSALPPNGAGRA</sequence>
<proteinExistence type="predicted"/>
<feature type="region of interest" description="Disordered" evidence="1">
    <location>
        <begin position="174"/>
        <end position="214"/>
    </location>
</feature>
<organism evidence="2 3">
    <name type="scientific">Micromonospora yangpuensis</name>
    <dbReference type="NCBI Taxonomy" id="683228"/>
    <lineage>
        <taxon>Bacteria</taxon>
        <taxon>Bacillati</taxon>
        <taxon>Actinomycetota</taxon>
        <taxon>Actinomycetes</taxon>
        <taxon>Micromonosporales</taxon>
        <taxon>Micromonosporaceae</taxon>
        <taxon>Micromonospora</taxon>
    </lineage>
</organism>
<keyword evidence="3" id="KW-1185">Reference proteome</keyword>
<dbReference type="Gene3D" id="3.90.50.10">
    <property type="entry name" value="Photosynthetic Reaction Center, subunit H, domain 2"/>
    <property type="match status" value="1"/>
</dbReference>
<accession>A0A1C6UBA5</accession>
<evidence type="ECO:0000313" key="2">
    <source>
        <dbReference type="EMBL" id="SCL51201.1"/>
    </source>
</evidence>
<name>A0A1C6UBA5_9ACTN</name>
<dbReference type="SUPFAM" id="SSF50346">
    <property type="entry name" value="PRC-barrel domain"/>
    <property type="match status" value="1"/>
</dbReference>